<evidence type="ECO:0000313" key="4">
    <source>
        <dbReference type="Proteomes" id="UP001154078"/>
    </source>
</evidence>
<feature type="compositionally biased region" description="Basic and acidic residues" evidence="1">
    <location>
        <begin position="341"/>
        <end position="357"/>
    </location>
</feature>
<evidence type="ECO:0000256" key="1">
    <source>
        <dbReference type="SAM" id="MobiDB-lite"/>
    </source>
</evidence>
<dbReference type="Pfam" id="PF15262">
    <property type="entry name" value="DUF4592"/>
    <property type="match status" value="1"/>
</dbReference>
<feature type="compositionally biased region" description="Polar residues" evidence="1">
    <location>
        <begin position="215"/>
        <end position="224"/>
    </location>
</feature>
<keyword evidence="4" id="KW-1185">Reference proteome</keyword>
<feature type="compositionally biased region" description="Polar residues" evidence="1">
    <location>
        <begin position="94"/>
        <end position="117"/>
    </location>
</feature>
<protein>
    <recommendedName>
        <fullName evidence="2">DUF4592 domain-containing protein</fullName>
    </recommendedName>
</protein>
<sequence>MSSAAVGGHHSSGAGPLSLMSCVGRESSPQPENEREPEKITTTKKKFWNPKRWFKRKQSHDDVTVEPDVPKDTIRSRSTSELSDVEDDVRRRSTSSMHPTLSLSHDSVFQSPHSGSSEMELDNAQSSSSLSISQPYDQKLKTELCERLRLRRGRGDTSEDDEGLPRSPCNSPTAHDGHSTNKTATKDLPTKSHSTCSDGSLLSMDSSEIEEDSFGLTSRQSSKISLNEKKISEIDLEGSKGSIPLNHSAAHHRVSVRPRKTHGAPRRQKNASALPATPEVNEDSSTRIPTPDIDYIDSKVTDLSYKISLTETQLKCSSLPPGLVGPNDPKLSRSKSNAGIQKEEHFEHKEEKSDKSFFAKIIRSSGKRRRSKEKHQEHLQYIQTSQQQSITTTSSSTTSSSVTRIESKPIAAPRNATASNRQRVLPRNLPASPIEDRKATPDIKNLSPIQMELENRIKQRQSLQPSPKSPPLSPKPPRSPPVIVKTEVTRRMASRHSEINTFEEIKPKIELGNVSAFHNKIISFAASEDTENTYKSLSYFPEKEKIVKPVAKSQSFKAPKDDISKVTMAKAASTDSVQVDDSNFKIDIKPSENHQEIVKEVTNKIVNDIDDDFPSKIIKDHGITISGPSHTAVVNITSSNTMDSFTTSSSEVTEKESSKTINIKESQVSVTKIQLKHESTTTTVAKPEFLSKQLNKVEIKPTTNVIFSMKSPKIIEEQSRPKTLNFDSDVNMEIIEKSSPEEDGKPPLSFKFKKNSPKKVLTPETPKKSLSVSLDEDNRSSSQDSLDLLSDSSEGVVLRRKSLAKKKDDEPELMKVFARRSMKIRDSDAESLSQELEEKEVIEEKKVEEKNSINKVEEARRSLEEDRRKSEEKVKNFGLERRKSEEKRKSDSKENIPKEEPKIVEATEKTFKEVIIESTADVTLRNSPSIKNTINNFPRSVSLSYNNTENSFKKPSFAERRVTSNFWSKNEESEEIITKISRKEEKLNGEKPTVEPKNFNQRKAEWEKRAQLAQKNTVP</sequence>
<feature type="compositionally biased region" description="Low complexity" evidence="1">
    <location>
        <begin position="382"/>
        <end position="401"/>
    </location>
</feature>
<feature type="compositionally biased region" description="Basic and acidic residues" evidence="1">
    <location>
        <begin position="32"/>
        <end position="41"/>
    </location>
</feature>
<feature type="region of interest" description="Disordered" evidence="1">
    <location>
        <begin position="57"/>
        <end position="224"/>
    </location>
</feature>
<feature type="region of interest" description="Disordered" evidence="1">
    <location>
        <begin position="986"/>
        <end position="1019"/>
    </location>
</feature>
<reference evidence="3" key="1">
    <citation type="submission" date="2021-12" db="EMBL/GenBank/DDBJ databases">
        <authorList>
            <person name="King R."/>
        </authorList>
    </citation>
    <scope>NUCLEOTIDE SEQUENCE</scope>
</reference>
<organism evidence="3 4">
    <name type="scientific">Brassicogethes aeneus</name>
    <name type="common">Rape pollen beetle</name>
    <name type="synonym">Meligethes aeneus</name>
    <dbReference type="NCBI Taxonomy" id="1431903"/>
    <lineage>
        <taxon>Eukaryota</taxon>
        <taxon>Metazoa</taxon>
        <taxon>Ecdysozoa</taxon>
        <taxon>Arthropoda</taxon>
        <taxon>Hexapoda</taxon>
        <taxon>Insecta</taxon>
        <taxon>Pterygota</taxon>
        <taxon>Neoptera</taxon>
        <taxon>Endopterygota</taxon>
        <taxon>Coleoptera</taxon>
        <taxon>Polyphaga</taxon>
        <taxon>Cucujiformia</taxon>
        <taxon>Nitidulidae</taxon>
        <taxon>Meligethinae</taxon>
        <taxon>Brassicogethes</taxon>
    </lineage>
</organism>
<dbReference type="Proteomes" id="UP001154078">
    <property type="component" value="Chromosome 7"/>
</dbReference>
<feature type="compositionally biased region" description="Low complexity" evidence="1">
    <location>
        <begin position="780"/>
        <end position="793"/>
    </location>
</feature>
<feature type="compositionally biased region" description="Basic and acidic residues" evidence="1">
    <location>
        <begin position="736"/>
        <end position="745"/>
    </location>
</feature>
<feature type="region of interest" description="Disordered" evidence="1">
    <location>
        <begin position="736"/>
        <end position="904"/>
    </location>
</feature>
<feature type="compositionally biased region" description="Pro residues" evidence="1">
    <location>
        <begin position="467"/>
        <end position="480"/>
    </location>
</feature>
<gene>
    <name evidence="3" type="ORF">MELIAE_LOCUS9959</name>
</gene>
<feature type="compositionally biased region" description="Low complexity" evidence="1">
    <location>
        <begin position="1"/>
        <end position="15"/>
    </location>
</feature>
<feature type="region of interest" description="Disordered" evidence="1">
    <location>
        <begin position="238"/>
        <end position="292"/>
    </location>
</feature>
<name>A0A9P0FMJ1_BRAAE</name>
<feature type="domain" description="DUF4592" evidence="2">
    <location>
        <begin position="154"/>
        <end position="260"/>
    </location>
</feature>
<accession>A0A9P0FMJ1</accession>
<evidence type="ECO:0000313" key="3">
    <source>
        <dbReference type="EMBL" id="CAH0560150.1"/>
    </source>
</evidence>
<feature type="compositionally biased region" description="Basic and acidic residues" evidence="1">
    <location>
        <begin position="842"/>
        <end position="904"/>
    </location>
</feature>
<feature type="compositionally biased region" description="Basic and acidic residues" evidence="1">
    <location>
        <begin position="175"/>
        <end position="190"/>
    </location>
</feature>
<dbReference type="EMBL" id="OV121138">
    <property type="protein sequence ID" value="CAH0560150.1"/>
    <property type="molecule type" value="Genomic_DNA"/>
</dbReference>
<feature type="compositionally biased region" description="Basic and acidic residues" evidence="1">
    <location>
        <begin position="59"/>
        <end position="75"/>
    </location>
</feature>
<feature type="compositionally biased region" description="Basic residues" evidence="1">
    <location>
        <begin position="249"/>
        <end position="269"/>
    </location>
</feature>
<dbReference type="AlphaFoldDB" id="A0A9P0FMJ1"/>
<dbReference type="OrthoDB" id="6621371at2759"/>
<feature type="region of interest" description="Disordered" evidence="1">
    <location>
        <begin position="316"/>
        <end position="482"/>
    </location>
</feature>
<feature type="compositionally biased region" description="Polar residues" evidence="1">
    <location>
        <begin position="191"/>
        <end position="206"/>
    </location>
</feature>
<dbReference type="InterPro" id="IPR028030">
    <property type="entry name" value="DUF4592"/>
</dbReference>
<evidence type="ECO:0000259" key="2">
    <source>
        <dbReference type="Pfam" id="PF15262"/>
    </source>
</evidence>
<proteinExistence type="predicted"/>
<feature type="region of interest" description="Disordered" evidence="1">
    <location>
        <begin position="1"/>
        <end position="44"/>
    </location>
</feature>
<feature type="compositionally biased region" description="Basic and acidic residues" evidence="1">
    <location>
        <begin position="138"/>
        <end position="157"/>
    </location>
</feature>